<dbReference type="AlphaFoldDB" id="A0A328DNZ4"/>
<dbReference type="Proteomes" id="UP000249390">
    <property type="component" value="Unassembled WGS sequence"/>
</dbReference>
<evidence type="ECO:0000256" key="1">
    <source>
        <dbReference type="SAM" id="MobiDB-lite"/>
    </source>
</evidence>
<evidence type="ECO:0000313" key="2">
    <source>
        <dbReference type="EMBL" id="RAL47334.1"/>
    </source>
</evidence>
<accession>A0A328DNZ4</accession>
<proteinExistence type="predicted"/>
<feature type="region of interest" description="Disordered" evidence="1">
    <location>
        <begin position="81"/>
        <end position="144"/>
    </location>
</feature>
<protein>
    <submittedName>
        <fullName evidence="2">Uncharacterized protein</fullName>
    </submittedName>
</protein>
<comment type="caution">
    <text evidence="2">The sequence shown here is derived from an EMBL/GenBank/DDBJ whole genome shotgun (WGS) entry which is preliminary data.</text>
</comment>
<dbReference type="EMBL" id="NQVE01000115">
    <property type="protein sequence ID" value="RAL47334.1"/>
    <property type="molecule type" value="Genomic_DNA"/>
</dbReference>
<feature type="compositionally biased region" description="Basic and acidic residues" evidence="1">
    <location>
        <begin position="117"/>
        <end position="127"/>
    </location>
</feature>
<gene>
    <name evidence="2" type="ORF">DM860_013299</name>
</gene>
<organism evidence="2 3">
    <name type="scientific">Cuscuta australis</name>
    <dbReference type="NCBI Taxonomy" id="267555"/>
    <lineage>
        <taxon>Eukaryota</taxon>
        <taxon>Viridiplantae</taxon>
        <taxon>Streptophyta</taxon>
        <taxon>Embryophyta</taxon>
        <taxon>Tracheophyta</taxon>
        <taxon>Spermatophyta</taxon>
        <taxon>Magnoliopsida</taxon>
        <taxon>eudicotyledons</taxon>
        <taxon>Gunneridae</taxon>
        <taxon>Pentapetalae</taxon>
        <taxon>asterids</taxon>
        <taxon>lamiids</taxon>
        <taxon>Solanales</taxon>
        <taxon>Convolvulaceae</taxon>
        <taxon>Cuscuteae</taxon>
        <taxon>Cuscuta</taxon>
        <taxon>Cuscuta subgen. Grammica</taxon>
        <taxon>Cuscuta sect. Cleistogrammica</taxon>
    </lineage>
</organism>
<evidence type="ECO:0000313" key="3">
    <source>
        <dbReference type="Proteomes" id="UP000249390"/>
    </source>
</evidence>
<feature type="region of interest" description="Disordered" evidence="1">
    <location>
        <begin position="1"/>
        <end position="24"/>
    </location>
</feature>
<keyword evidence="3" id="KW-1185">Reference proteome</keyword>
<feature type="compositionally biased region" description="Basic and acidic residues" evidence="1">
    <location>
        <begin position="98"/>
        <end position="107"/>
    </location>
</feature>
<sequence length="144" mass="15906">MEAHTTKEGRAEKPRAISPPKPKTSTLFRWLTCHGSAPAMAKVAQNNSTYASHLNDPYCLVSTYIQAHHHHALAYLPRLCGGEDQRDDGDGGDGVLEGAERFDERMNGKVHGRKASMAREEKLKEQELSDLPTGMMEASRFVTA</sequence>
<reference evidence="2 3" key="1">
    <citation type="submission" date="2018-06" db="EMBL/GenBank/DDBJ databases">
        <title>The Genome of Cuscuta australis (Dodder) Provides Insight into the Evolution of Plant Parasitism.</title>
        <authorList>
            <person name="Liu H."/>
        </authorList>
    </citation>
    <scope>NUCLEOTIDE SEQUENCE [LARGE SCALE GENOMIC DNA]</scope>
    <source>
        <strain evidence="3">cv. Yunnan</strain>
        <tissue evidence="2">Vines</tissue>
    </source>
</reference>
<name>A0A328DNZ4_9ASTE</name>
<feature type="compositionally biased region" description="Basic and acidic residues" evidence="1">
    <location>
        <begin position="1"/>
        <end position="15"/>
    </location>
</feature>